<proteinExistence type="inferred from homology"/>
<evidence type="ECO:0000256" key="1">
    <source>
        <dbReference type="ARBA" id="ARBA00022605"/>
    </source>
</evidence>
<dbReference type="EC" id="3.1.3.77" evidence="4"/>
<dbReference type="Gene3D" id="3.40.50.1000">
    <property type="entry name" value="HAD superfamily/HAD-like"/>
    <property type="match status" value="1"/>
</dbReference>
<dbReference type="PANTHER" id="PTHR20371:SF1">
    <property type="entry name" value="ENOLASE-PHOSPHATASE E1"/>
    <property type="match status" value="1"/>
</dbReference>
<dbReference type="GO" id="GO:0043874">
    <property type="term" value="F:acireductone synthase activity"/>
    <property type="evidence" value="ECO:0007669"/>
    <property type="project" value="UniProtKB-EC"/>
</dbReference>
<evidence type="ECO:0000256" key="2">
    <source>
        <dbReference type="ARBA" id="ARBA00022801"/>
    </source>
</evidence>
<dbReference type="InterPro" id="IPR006439">
    <property type="entry name" value="HAD-SF_hydro_IA"/>
</dbReference>
<keyword evidence="1 4" id="KW-0028">Amino-acid biosynthesis</keyword>
<dbReference type="PANTHER" id="PTHR20371">
    <property type="entry name" value="ENOLASE-PHOSPHATASE E1"/>
    <property type="match status" value="1"/>
</dbReference>
<dbReference type="InterPro" id="IPR023214">
    <property type="entry name" value="HAD_sf"/>
</dbReference>
<organism evidence="5 6">
    <name type="scientific">Lignipirellula cremea</name>
    <dbReference type="NCBI Taxonomy" id="2528010"/>
    <lineage>
        <taxon>Bacteria</taxon>
        <taxon>Pseudomonadati</taxon>
        <taxon>Planctomycetota</taxon>
        <taxon>Planctomycetia</taxon>
        <taxon>Pirellulales</taxon>
        <taxon>Pirellulaceae</taxon>
        <taxon>Lignipirellula</taxon>
    </lineage>
</organism>
<dbReference type="EMBL" id="CP036433">
    <property type="protein sequence ID" value="QDU99263.1"/>
    <property type="molecule type" value="Genomic_DNA"/>
</dbReference>
<dbReference type="SFLD" id="SFLDF00044">
    <property type="entry name" value="enolase-phosphatase"/>
    <property type="match status" value="1"/>
</dbReference>
<dbReference type="GO" id="GO:0043716">
    <property type="term" value="F:2-hydroxy-3-keto-5-methylthiopentenyl-1-phosphate phosphatase activity"/>
    <property type="evidence" value="ECO:0007669"/>
    <property type="project" value="UniProtKB-UniRule"/>
</dbReference>
<dbReference type="OrthoDB" id="9797416at2"/>
<dbReference type="AlphaFoldDB" id="A0A518E5A7"/>
<keyword evidence="4" id="KW-0460">Magnesium</keyword>
<accession>A0A518E5A7</accession>
<dbReference type="Pfam" id="PF00702">
    <property type="entry name" value="Hydrolase"/>
    <property type="match status" value="1"/>
</dbReference>
<comment type="catalytic activity">
    <reaction evidence="4">
        <text>5-methylsulfanyl-2,3-dioxopentyl phosphate + H2O = 1,2-dihydroxy-5-(methylsulfanyl)pent-1-en-3-one + phosphate</text>
        <dbReference type="Rhea" id="RHEA:21700"/>
        <dbReference type="ChEBI" id="CHEBI:15377"/>
        <dbReference type="ChEBI" id="CHEBI:43474"/>
        <dbReference type="ChEBI" id="CHEBI:49252"/>
        <dbReference type="ChEBI" id="CHEBI:58828"/>
        <dbReference type="EC" id="3.1.3.77"/>
    </reaction>
</comment>
<name>A0A518E5A7_9BACT</name>
<dbReference type="InterPro" id="IPR036412">
    <property type="entry name" value="HAD-like_sf"/>
</dbReference>
<protein>
    <recommendedName>
        <fullName evidence="4">Enolase-phosphatase E1</fullName>
        <ecNumber evidence="4">3.1.3.77</ecNumber>
    </recommendedName>
    <alternativeName>
        <fullName evidence="4">2,3-diketo-5-methylthio-1-phosphopentane phosphatase</fullName>
    </alternativeName>
</protein>
<dbReference type="KEGG" id="lcre:Pla8534_71760"/>
<evidence type="ECO:0000256" key="3">
    <source>
        <dbReference type="ARBA" id="ARBA00023167"/>
    </source>
</evidence>
<dbReference type="SFLD" id="SFLDG01129">
    <property type="entry name" value="C1.5:_HAD__Beta-PGM__Phosphata"/>
    <property type="match status" value="1"/>
</dbReference>
<dbReference type="SFLD" id="SFLDS00003">
    <property type="entry name" value="Haloacid_Dehalogenase"/>
    <property type="match status" value="1"/>
</dbReference>
<keyword evidence="6" id="KW-1185">Reference proteome</keyword>
<comment type="similarity">
    <text evidence="4">Belongs to the HAD-like hydrolase superfamily. MasA/MtnC family.</text>
</comment>
<keyword evidence="4" id="KW-0479">Metal-binding</keyword>
<dbReference type="RefSeq" id="WP_145059157.1">
    <property type="nucleotide sequence ID" value="NZ_CP036433.1"/>
</dbReference>
<dbReference type="HAMAP" id="MF_01681">
    <property type="entry name" value="Salvage_MtnC"/>
    <property type="match status" value="1"/>
</dbReference>
<dbReference type="InterPro" id="IPR023943">
    <property type="entry name" value="Enolase-ppase_E1"/>
</dbReference>
<dbReference type="SFLD" id="SFLDG01133">
    <property type="entry name" value="C1.5.4:_Enolase-phosphatase_Li"/>
    <property type="match status" value="1"/>
</dbReference>
<dbReference type="NCBIfam" id="TIGR01691">
    <property type="entry name" value="enolase-ppase"/>
    <property type="match status" value="1"/>
</dbReference>
<evidence type="ECO:0000256" key="4">
    <source>
        <dbReference type="HAMAP-Rule" id="MF_01681"/>
    </source>
</evidence>
<dbReference type="Gene3D" id="1.10.720.60">
    <property type="match status" value="1"/>
</dbReference>
<reference evidence="5 6" key="1">
    <citation type="submission" date="2019-02" db="EMBL/GenBank/DDBJ databases">
        <title>Deep-cultivation of Planctomycetes and their phenomic and genomic characterization uncovers novel biology.</title>
        <authorList>
            <person name="Wiegand S."/>
            <person name="Jogler M."/>
            <person name="Boedeker C."/>
            <person name="Pinto D."/>
            <person name="Vollmers J."/>
            <person name="Rivas-Marin E."/>
            <person name="Kohn T."/>
            <person name="Peeters S.H."/>
            <person name="Heuer A."/>
            <person name="Rast P."/>
            <person name="Oberbeckmann S."/>
            <person name="Bunk B."/>
            <person name="Jeske O."/>
            <person name="Meyerdierks A."/>
            <person name="Storesund J.E."/>
            <person name="Kallscheuer N."/>
            <person name="Luecker S."/>
            <person name="Lage O.M."/>
            <person name="Pohl T."/>
            <person name="Merkel B.J."/>
            <person name="Hornburger P."/>
            <person name="Mueller R.-W."/>
            <person name="Bruemmer F."/>
            <person name="Labrenz M."/>
            <person name="Spormann A.M."/>
            <person name="Op den Camp H."/>
            <person name="Overmann J."/>
            <person name="Amann R."/>
            <person name="Jetten M.S.M."/>
            <person name="Mascher T."/>
            <person name="Medema M.H."/>
            <person name="Devos D.P."/>
            <person name="Kaster A.-K."/>
            <person name="Ovreas L."/>
            <person name="Rohde M."/>
            <person name="Galperin M.Y."/>
            <person name="Jogler C."/>
        </authorList>
    </citation>
    <scope>NUCLEOTIDE SEQUENCE [LARGE SCALE GENOMIC DNA]</scope>
    <source>
        <strain evidence="5 6">Pla85_3_4</strain>
    </source>
</reference>
<comment type="cofactor">
    <cofactor evidence="4">
        <name>Mg(2+)</name>
        <dbReference type="ChEBI" id="CHEBI:18420"/>
    </cofactor>
    <text evidence="4">Binds 1 Mg(2+) ion per subunit.</text>
</comment>
<dbReference type="GO" id="GO:0019509">
    <property type="term" value="P:L-methionine salvage from methylthioadenosine"/>
    <property type="evidence" value="ECO:0007669"/>
    <property type="project" value="UniProtKB-UniRule"/>
</dbReference>
<comment type="pathway">
    <text evidence="4">Amino-acid biosynthesis; L-methionine biosynthesis via salvage pathway; L-methionine from S-methyl-5-thio-alpha-D-ribose 1-phosphate: step 4/6.</text>
</comment>
<evidence type="ECO:0000313" key="6">
    <source>
        <dbReference type="Proteomes" id="UP000317648"/>
    </source>
</evidence>
<evidence type="ECO:0000313" key="5">
    <source>
        <dbReference type="EMBL" id="QDU99263.1"/>
    </source>
</evidence>
<dbReference type="GO" id="GO:0000287">
    <property type="term" value="F:magnesium ion binding"/>
    <property type="evidence" value="ECO:0007669"/>
    <property type="project" value="UniProtKB-UniRule"/>
</dbReference>
<gene>
    <name evidence="4 5" type="primary">mtnC</name>
    <name evidence="5" type="ORF">Pla8534_71760</name>
</gene>
<sequence>MIELTAQAVLLDIEGTTSSVSFVYDVMFPFVRRELEGYLAAAWEEPDLQQTCEQIAIDAGHASLDEWAGAEADAAARQALVRDEVVRLMDGDIKATGLKQLQGLIWRSGFDSGELQAHVYDDTPEALQHWSEARLDVRIYSSGSIAAQKLFFGHTIAGNLLPWFRGHYDTTTGPKKEPHSYAQIAQDFSLSPQEIVFFSDVVAELDAARTAGLQTVLLTRPGNAPVVGEHTHHTVSRFDEVVVRPE</sequence>
<dbReference type="CDD" id="cd01629">
    <property type="entry name" value="HAD_EP"/>
    <property type="match status" value="1"/>
</dbReference>
<keyword evidence="2 4" id="KW-0378">Hydrolase</keyword>
<dbReference type="NCBIfam" id="TIGR01509">
    <property type="entry name" value="HAD-SF-IA-v3"/>
    <property type="match status" value="1"/>
</dbReference>
<comment type="subunit">
    <text evidence="4">Monomer.</text>
</comment>
<dbReference type="Proteomes" id="UP000317648">
    <property type="component" value="Chromosome"/>
</dbReference>
<dbReference type="SUPFAM" id="SSF56784">
    <property type="entry name" value="HAD-like"/>
    <property type="match status" value="1"/>
</dbReference>
<comment type="pathway">
    <text evidence="4">Amino-acid biosynthesis; L-methionine biosynthesis via salvage pathway; L-methionine from S-methyl-5-thio-alpha-D-ribose 1-phosphate: step 3/6.</text>
</comment>
<dbReference type="UniPathway" id="UPA00904">
    <property type="reaction ID" value="UER00876"/>
</dbReference>
<comment type="function">
    <text evidence="4">Bifunctional enzyme that catalyzes the enolization of 2,3-diketo-5-methylthiopentyl-1-phosphate (DK-MTP-1-P) into the intermediate 2-hydroxy-3-keto-5-methylthiopentenyl-1-phosphate (HK-MTPenyl-1-P), which is then dephosphorylated to form the acireductone 1,2-dihydroxy-3-keto-5-methylthiopentene (DHK-MTPene).</text>
</comment>
<keyword evidence="3 4" id="KW-0486">Methionine biosynthesis</keyword>
<dbReference type="GO" id="GO:0043715">
    <property type="term" value="F:2,3-diketo-5-methylthiopentyl-1-phosphate enolase activity"/>
    <property type="evidence" value="ECO:0007669"/>
    <property type="project" value="UniProtKB-UniRule"/>
</dbReference>